<feature type="domain" description="FeoB-type G" evidence="2">
    <location>
        <begin position="1"/>
        <end position="115"/>
    </location>
</feature>
<feature type="transmembrane region" description="Helical" evidence="1">
    <location>
        <begin position="296"/>
        <end position="316"/>
    </location>
</feature>
<name>X1KKF8_9ZZZZ</name>
<proteinExistence type="predicted"/>
<feature type="transmembrane region" description="Helical" evidence="1">
    <location>
        <begin position="479"/>
        <end position="498"/>
    </location>
</feature>
<dbReference type="GO" id="GO:0005886">
    <property type="term" value="C:plasma membrane"/>
    <property type="evidence" value="ECO:0007669"/>
    <property type="project" value="TreeGrafter"/>
</dbReference>
<dbReference type="InterPro" id="IPR050860">
    <property type="entry name" value="FeoB_GTPase"/>
</dbReference>
<sequence length="530" mass="58102">FSNLDGCPGIYSISDRSEEEKVTERALFEGRPDGAVIVADSTSLERSLYLAFQVVEAQVPIVIALNFVEDAEKKGITIDYKKLRKILNVPVVPINPLTNRGIDELVSALLKVKKAKRRTFTVRYDDDIERAIKKISSQVTKTRLPKRFVALRVLEEDTDFHKYLKDEKIIEEAKKGLADHPKVSEDISITRYGTAAFIAEKTTRIVPMEKRPESWGERADRVLLHGAWGPLLTILSFIAIFGVLLFLGSWMQSVLMDFTESVLSAIHLGGGFIGTALEAGLTGLMAGVSIALPYVFLFYLFLSLIEDVGFLSRFIVNLERFLKKFNLSGKAFIPLSLGLGCTVPAIRSTRILSSKKEKVCTAALFTSVPCSSRIAIIMGIVGYFGGVLLALSVFAALFVSLIIWGYLVKKVSRVKKTPLLLELPPYRKPLMSSIAAKSWIRMKSFVYVVMPLLVIGGVVYAALDVLGITDAVVGPLSPVAIWLGLPSVVIIPLVFGFLQRDLTGPMLVTILGGAGGISATLAHTQLFTFG</sequence>
<evidence type="ECO:0000313" key="3">
    <source>
        <dbReference type="EMBL" id="GAH94070.1"/>
    </source>
</evidence>
<dbReference type="SUPFAM" id="SSF52540">
    <property type="entry name" value="P-loop containing nucleoside triphosphate hydrolases"/>
    <property type="match status" value="1"/>
</dbReference>
<dbReference type="PROSITE" id="PS51711">
    <property type="entry name" value="G_FEOB"/>
    <property type="match status" value="1"/>
</dbReference>
<accession>X1KKF8</accession>
<dbReference type="Pfam" id="PF02421">
    <property type="entry name" value="FeoB_N"/>
    <property type="match status" value="1"/>
</dbReference>
<dbReference type="InterPro" id="IPR041069">
    <property type="entry name" value="FeoB_Cyto"/>
</dbReference>
<feature type="transmembrane region" description="Helical" evidence="1">
    <location>
        <begin position="445"/>
        <end position="467"/>
    </location>
</feature>
<dbReference type="Pfam" id="PF07670">
    <property type="entry name" value="Gate"/>
    <property type="match status" value="1"/>
</dbReference>
<evidence type="ECO:0000259" key="2">
    <source>
        <dbReference type="PROSITE" id="PS51711"/>
    </source>
</evidence>
<dbReference type="AlphaFoldDB" id="X1KKF8"/>
<evidence type="ECO:0000256" key="1">
    <source>
        <dbReference type="SAM" id="Phobius"/>
    </source>
</evidence>
<dbReference type="InterPro" id="IPR030389">
    <property type="entry name" value="G_FEOB_dom"/>
</dbReference>
<dbReference type="Gene3D" id="3.40.50.300">
    <property type="entry name" value="P-loop containing nucleotide triphosphate hydrolases"/>
    <property type="match status" value="1"/>
</dbReference>
<keyword evidence="1" id="KW-1133">Transmembrane helix</keyword>
<dbReference type="GO" id="GO:0015093">
    <property type="term" value="F:ferrous iron transmembrane transporter activity"/>
    <property type="evidence" value="ECO:0007669"/>
    <property type="project" value="InterPro"/>
</dbReference>
<feature type="transmembrane region" description="Helical" evidence="1">
    <location>
        <begin position="387"/>
        <end position="407"/>
    </location>
</feature>
<feature type="transmembrane region" description="Helical" evidence="1">
    <location>
        <begin position="227"/>
        <end position="250"/>
    </location>
</feature>
<keyword evidence="1" id="KW-0812">Transmembrane</keyword>
<protein>
    <recommendedName>
        <fullName evidence="2">FeoB-type G domain-containing protein</fullName>
    </recommendedName>
</protein>
<dbReference type="EMBL" id="BARV01001266">
    <property type="protein sequence ID" value="GAH94070.1"/>
    <property type="molecule type" value="Genomic_DNA"/>
</dbReference>
<feature type="transmembrane region" description="Helical" evidence="1">
    <location>
        <begin position="262"/>
        <end position="290"/>
    </location>
</feature>
<dbReference type="InterPro" id="IPR011640">
    <property type="entry name" value="Fe2_transport_prot_B_C"/>
</dbReference>
<dbReference type="PANTHER" id="PTHR43185">
    <property type="entry name" value="FERROUS IRON TRANSPORT PROTEIN B"/>
    <property type="match status" value="1"/>
</dbReference>
<dbReference type="Pfam" id="PF07664">
    <property type="entry name" value="FeoB_C"/>
    <property type="match status" value="1"/>
</dbReference>
<feature type="non-terminal residue" evidence="3">
    <location>
        <position position="530"/>
    </location>
</feature>
<gene>
    <name evidence="3" type="ORF">S06H3_03778</name>
</gene>
<dbReference type="InterPro" id="IPR011642">
    <property type="entry name" value="Gate_dom"/>
</dbReference>
<dbReference type="Pfam" id="PF17910">
    <property type="entry name" value="FeoB_Cyto"/>
    <property type="match status" value="1"/>
</dbReference>
<comment type="caution">
    <text evidence="3">The sequence shown here is derived from an EMBL/GenBank/DDBJ whole genome shotgun (WGS) entry which is preliminary data.</text>
</comment>
<keyword evidence="1" id="KW-0472">Membrane</keyword>
<dbReference type="InterPro" id="IPR027417">
    <property type="entry name" value="P-loop_NTPase"/>
</dbReference>
<dbReference type="PANTHER" id="PTHR43185:SF1">
    <property type="entry name" value="FE(2+) TRANSPORTER FEOB"/>
    <property type="match status" value="1"/>
</dbReference>
<feature type="transmembrane region" description="Helical" evidence="1">
    <location>
        <begin position="359"/>
        <end position="381"/>
    </location>
</feature>
<reference evidence="3" key="1">
    <citation type="journal article" date="2014" name="Front. Microbiol.">
        <title>High frequency of phylogenetically diverse reductive dehalogenase-homologous genes in deep subseafloor sedimentary metagenomes.</title>
        <authorList>
            <person name="Kawai M."/>
            <person name="Futagami T."/>
            <person name="Toyoda A."/>
            <person name="Takaki Y."/>
            <person name="Nishi S."/>
            <person name="Hori S."/>
            <person name="Arai W."/>
            <person name="Tsubouchi T."/>
            <person name="Morono Y."/>
            <person name="Uchiyama I."/>
            <person name="Ito T."/>
            <person name="Fujiyama A."/>
            <person name="Inagaki F."/>
            <person name="Takami H."/>
        </authorList>
    </citation>
    <scope>NUCLEOTIDE SEQUENCE</scope>
    <source>
        <strain evidence="3">Expedition CK06-06</strain>
    </source>
</reference>
<feature type="non-terminal residue" evidence="3">
    <location>
        <position position="1"/>
    </location>
</feature>
<organism evidence="3">
    <name type="scientific">marine sediment metagenome</name>
    <dbReference type="NCBI Taxonomy" id="412755"/>
    <lineage>
        <taxon>unclassified sequences</taxon>
        <taxon>metagenomes</taxon>
        <taxon>ecological metagenomes</taxon>
    </lineage>
</organism>
<dbReference type="Gene3D" id="1.10.287.1770">
    <property type="match status" value="1"/>
</dbReference>
<dbReference type="GO" id="GO:0005525">
    <property type="term" value="F:GTP binding"/>
    <property type="evidence" value="ECO:0007669"/>
    <property type="project" value="InterPro"/>
</dbReference>